<dbReference type="HOGENOM" id="CLU_1153430_0_0_1"/>
<evidence type="ECO:0000256" key="1">
    <source>
        <dbReference type="SAM" id="MobiDB-lite"/>
    </source>
</evidence>
<accession>A0A077RRC2</accession>
<proteinExistence type="predicted"/>
<gene>
    <name evidence="2" type="ORF">TRAES_3BF060700040CFD_c1</name>
</gene>
<dbReference type="AlphaFoldDB" id="A0A077RRC2"/>
<dbReference type="EMBL" id="HG670306">
    <property type="protein sequence ID" value="CDM80178.1"/>
    <property type="molecule type" value="Genomic_DNA"/>
</dbReference>
<reference evidence="2" key="1">
    <citation type="journal article" date="2014" name="Science">
        <title>Structural and functional partitioning of bread wheat chromosome 3B.</title>
        <authorList>
            <person name="Choulet F."/>
            <person name="Alberti A."/>
            <person name="Theil S."/>
            <person name="Glover N."/>
            <person name="Barbe V."/>
            <person name="Daron J."/>
            <person name="Pingault L."/>
            <person name="Sourdille P."/>
            <person name="Couloux A."/>
            <person name="Paux E."/>
            <person name="Leroy P."/>
            <person name="Mangenot S."/>
            <person name="Guilhot N."/>
            <person name="Le Gouis J."/>
            <person name="Balfourier F."/>
            <person name="Alaux M."/>
            <person name="Jamilloux V."/>
            <person name="Poulain J."/>
            <person name="Durand C."/>
            <person name="Bellec A."/>
            <person name="Gaspin C."/>
            <person name="Safar J."/>
            <person name="Dolezel J."/>
            <person name="Rogers J."/>
            <person name="Vandepoele K."/>
            <person name="Aury J.M."/>
            <person name="Mayer K."/>
            <person name="Berges H."/>
            <person name="Quesneville H."/>
            <person name="Wincker P."/>
            <person name="Feuillet C."/>
        </authorList>
    </citation>
    <scope>NUCLEOTIDE SEQUENCE</scope>
</reference>
<organism evidence="2">
    <name type="scientific">Triticum aestivum</name>
    <name type="common">Wheat</name>
    <dbReference type="NCBI Taxonomy" id="4565"/>
    <lineage>
        <taxon>Eukaryota</taxon>
        <taxon>Viridiplantae</taxon>
        <taxon>Streptophyta</taxon>
        <taxon>Embryophyta</taxon>
        <taxon>Tracheophyta</taxon>
        <taxon>Spermatophyta</taxon>
        <taxon>Magnoliopsida</taxon>
        <taxon>Liliopsida</taxon>
        <taxon>Poales</taxon>
        <taxon>Poaceae</taxon>
        <taxon>BOP clade</taxon>
        <taxon>Pooideae</taxon>
        <taxon>Triticodae</taxon>
        <taxon>Triticeae</taxon>
        <taxon>Triticinae</taxon>
        <taxon>Triticum</taxon>
    </lineage>
</organism>
<dbReference type="PANTHER" id="PTHR36617">
    <property type="entry name" value="PROTEIN, PUTATIVE-RELATED"/>
    <property type="match status" value="1"/>
</dbReference>
<sequence>MVGDADEAARVYRWGRGARLGPDMWGEDRRVSAEDNRELTQPFSYQELGTRFEVQNGKATRFWSNIWCEGRRLQESFPDLFAIAKNQNEWVSDVWQQNRWAPRFRRPLGEVELWKLLTRPQDRGGVEELVTRIQAKCTDLRRASWREHPLGATLYYPDRSPYVGRTSALRRPFAYGNDMRRANPSSGGDGGGGDSMYLRRVAEPEEALCVLDRRSKEGRKKPPPGEMFKLVLIRLQTIVFD</sequence>
<feature type="region of interest" description="Disordered" evidence="1">
    <location>
        <begin position="176"/>
        <end position="195"/>
    </location>
</feature>
<dbReference type="PANTHER" id="PTHR36617:SF15">
    <property type="entry name" value="REVERSE TRANSCRIPTASE ZINC-BINDING DOMAIN-CONTAINING PROTEIN"/>
    <property type="match status" value="1"/>
</dbReference>
<protein>
    <submittedName>
        <fullName evidence="2">Uncharacterized protein</fullName>
    </submittedName>
</protein>
<evidence type="ECO:0000313" key="2">
    <source>
        <dbReference type="EMBL" id="CDM80178.1"/>
    </source>
</evidence>
<name>A0A077RRC2_WHEAT</name>